<keyword evidence="3" id="KW-1185">Reference proteome</keyword>
<dbReference type="Proteomes" id="UP000092993">
    <property type="component" value="Unassembled WGS sequence"/>
</dbReference>
<dbReference type="OrthoDB" id="2322499at2759"/>
<feature type="domain" description="F-box" evidence="1">
    <location>
        <begin position="20"/>
        <end position="70"/>
    </location>
</feature>
<evidence type="ECO:0000313" key="3">
    <source>
        <dbReference type="Proteomes" id="UP000092993"/>
    </source>
</evidence>
<dbReference type="AlphaFoldDB" id="A0A1C7M455"/>
<feature type="non-terminal residue" evidence="2">
    <location>
        <position position="1"/>
    </location>
</feature>
<gene>
    <name evidence="2" type="ORF">A0H81_08983</name>
</gene>
<dbReference type="SMART" id="SM00256">
    <property type="entry name" value="FBOX"/>
    <property type="match status" value="1"/>
</dbReference>
<dbReference type="OMA" id="ICARCMD"/>
<proteinExistence type="predicted"/>
<comment type="caution">
    <text evidence="2">The sequence shown here is derived from an EMBL/GenBank/DDBJ whole genome shotgun (WGS) entry which is preliminary data.</text>
</comment>
<accession>A0A1C7M455</accession>
<name>A0A1C7M455_GRIFR</name>
<dbReference type="STRING" id="5627.A0A1C7M455"/>
<sequence length="524" mass="60224">YWLRRTSGTRRAIRGRRGSLKDMPKMPLDIIFEISTHLEPRDLLHLARTNKDFRALFTSRASSEALWKAARRNVDGLPDCPPFLSELEYANLMFSSHCHFCLKNGCARIICRVYVRCCSSCMNTEFTSSDVILPSTSLTVQQFRDYLVPSHVRYSHHVCQGLAEKVAQALRDVPAEKSVKFLEKQKLLANGSEWHAALLEDWILAKRASRAEELKAMKRQRYEAIIARLRKDGWGPELDFMKEFNETWEFSRLDAFRQTAKLTDKTWPKVEEGLRPHLEGIRERVLYHEREKVLKPRFGQFKDLISDFYGSVAHNKKFMPHLIDFLMMPEFKALGDAPNARIITTEDIGGSQGGAGFVLLKYITPHEDVELFDLATAVFSCKRRGHFDSLHRYPDILADGCLHELFYEGRSYITEYSYKATQTAGERLWDCNAIKVGTKRTIRHARKVIRCCGLDPDHTLREQMDALDVKLKCTTCESLRPHISLMTWDNAVAHLDVYDCGPKSLRLVTDGGSTTVEKLEDSRP</sequence>
<dbReference type="EMBL" id="LUGG01000011">
    <property type="protein sequence ID" value="OBZ71705.1"/>
    <property type="molecule type" value="Genomic_DNA"/>
</dbReference>
<dbReference type="InterPro" id="IPR001810">
    <property type="entry name" value="F-box_dom"/>
</dbReference>
<organism evidence="2 3">
    <name type="scientific">Grifola frondosa</name>
    <name type="common">Maitake</name>
    <name type="synonym">Polyporus frondosus</name>
    <dbReference type="NCBI Taxonomy" id="5627"/>
    <lineage>
        <taxon>Eukaryota</taxon>
        <taxon>Fungi</taxon>
        <taxon>Dikarya</taxon>
        <taxon>Basidiomycota</taxon>
        <taxon>Agaricomycotina</taxon>
        <taxon>Agaricomycetes</taxon>
        <taxon>Polyporales</taxon>
        <taxon>Grifolaceae</taxon>
        <taxon>Grifola</taxon>
    </lineage>
</organism>
<dbReference type="SUPFAM" id="SSF81383">
    <property type="entry name" value="F-box domain"/>
    <property type="match status" value="1"/>
</dbReference>
<protein>
    <recommendedName>
        <fullName evidence="1">F-box domain-containing protein</fullName>
    </recommendedName>
</protein>
<dbReference type="CDD" id="cd09917">
    <property type="entry name" value="F-box_SF"/>
    <property type="match status" value="1"/>
</dbReference>
<evidence type="ECO:0000259" key="1">
    <source>
        <dbReference type="PROSITE" id="PS50181"/>
    </source>
</evidence>
<reference evidence="2 3" key="1">
    <citation type="submission" date="2016-03" db="EMBL/GenBank/DDBJ databases">
        <title>Whole genome sequencing of Grifola frondosa 9006-11.</title>
        <authorList>
            <person name="Min B."/>
            <person name="Park H."/>
            <person name="Kim J.-G."/>
            <person name="Cho H."/>
            <person name="Oh Y.-L."/>
            <person name="Kong W.-S."/>
            <person name="Choi I.-G."/>
        </authorList>
    </citation>
    <scope>NUCLEOTIDE SEQUENCE [LARGE SCALE GENOMIC DNA]</scope>
    <source>
        <strain evidence="2 3">9006-11</strain>
    </source>
</reference>
<evidence type="ECO:0000313" key="2">
    <source>
        <dbReference type="EMBL" id="OBZ71705.1"/>
    </source>
</evidence>
<dbReference type="Pfam" id="PF00646">
    <property type="entry name" value="F-box"/>
    <property type="match status" value="1"/>
</dbReference>
<dbReference type="PROSITE" id="PS50181">
    <property type="entry name" value="FBOX"/>
    <property type="match status" value="1"/>
</dbReference>
<dbReference type="InterPro" id="IPR036047">
    <property type="entry name" value="F-box-like_dom_sf"/>
</dbReference>